<dbReference type="InterPro" id="IPR037682">
    <property type="entry name" value="TonB_C"/>
</dbReference>
<proteinExistence type="predicted"/>
<evidence type="ECO:0000256" key="3">
    <source>
        <dbReference type="ARBA" id="ARBA00022448"/>
    </source>
</evidence>
<evidence type="ECO:0000256" key="11">
    <source>
        <dbReference type="SAM" id="SignalP"/>
    </source>
</evidence>
<protein>
    <submittedName>
        <fullName evidence="14">TonB family protein</fullName>
    </submittedName>
</protein>
<keyword evidence="9" id="KW-0998">Cell outer membrane</keyword>
<dbReference type="PANTHER" id="PTHR30069:SF29">
    <property type="entry name" value="HEMOGLOBIN AND HEMOGLOBIN-HAPTOGLOBIN-BINDING PROTEIN 1-RELATED"/>
    <property type="match status" value="1"/>
</dbReference>
<accession>A0ABZ2LNA2</accession>
<feature type="compositionally biased region" description="Low complexity" evidence="10">
    <location>
        <begin position="71"/>
        <end position="86"/>
    </location>
</feature>
<dbReference type="InterPro" id="IPR039426">
    <property type="entry name" value="TonB-dep_rcpt-like"/>
</dbReference>
<evidence type="ECO:0000256" key="10">
    <source>
        <dbReference type="SAM" id="MobiDB-lite"/>
    </source>
</evidence>
<feature type="compositionally biased region" description="Pro residues" evidence="10">
    <location>
        <begin position="32"/>
        <end position="44"/>
    </location>
</feature>
<dbReference type="InterPro" id="IPR006260">
    <property type="entry name" value="TonB/TolA_C"/>
</dbReference>
<evidence type="ECO:0000256" key="4">
    <source>
        <dbReference type="ARBA" id="ARBA00022452"/>
    </source>
</evidence>
<reference evidence="14 15" key="1">
    <citation type="submission" date="2021-12" db="EMBL/GenBank/DDBJ databases">
        <title>Discovery of the Pendulisporaceae a myxobacterial family with distinct sporulation behavior and unique specialized metabolism.</title>
        <authorList>
            <person name="Garcia R."/>
            <person name="Popoff A."/>
            <person name="Bader C.D."/>
            <person name="Loehr J."/>
            <person name="Walesch S."/>
            <person name="Walt C."/>
            <person name="Boldt J."/>
            <person name="Bunk B."/>
            <person name="Haeckl F.J.F.P.J."/>
            <person name="Gunesch A.P."/>
            <person name="Birkelbach J."/>
            <person name="Nuebel U."/>
            <person name="Pietschmann T."/>
            <person name="Bach T."/>
            <person name="Mueller R."/>
        </authorList>
    </citation>
    <scope>NUCLEOTIDE SEQUENCE [LARGE SCALE GENOMIC DNA]</scope>
    <source>
        <strain evidence="14 15">MSr11954</strain>
    </source>
</reference>
<name>A0ABZ2LNA2_9BACT</name>
<dbReference type="PANTHER" id="PTHR30069">
    <property type="entry name" value="TONB-DEPENDENT OUTER MEMBRANE RECEPTOR"/>
    <property type="match status" value="1"/>
</dbReference>
<keyword evidence="4" id="KW-1134">Transmembrane beta strand</keyword>
<keyword evidence="7" id="KW-1133">Transmembrane helix</keyword>
<feature type="region of interest" description="Disordered" evidence="10">
    <location>
        <begin position="23"/>
        <end position="90"/>
    </location>
</feature>
<dbReference type="SUPFAM" id="SSF56935">
    <property type="entry name" value="Porins"/>
    <property type="match status" value="1"/>
</dbReference>
<organism evidence="14 15">
    <name type="scientific">Pendulispora albinea</name>
    <dbReference type="NCBI Taxonomy" id="2741071"/>
    <lineage>
        <taxon>Bacteria</taxon>
        <taxon>Pseudomonadati</taxon>
        <taxon>Myxococcota</taxon>
        <taxon>Myxococcia</taxon>
        <taxon>Myxococcales</taxon>
        <taxon>Sorangiineae</taxon>
        <taxon>Pendulisporaceae</taxon>
        <taxon>Pendulispora</taxon>
    </lineage>
</organism>
<dbReference type="Gene3D" id="2.60.40.1120">
    <property type="entry name" value="Carboxypeptidase-like, regulatory domain"/>
    <property type="match status" value="1"/>
</dbReference>
<evidence type="ECO:0000259" key="13">
    <source>
        <dbReference type="Pfam" id="PF07715"/>
    </source>
</evidence>
<sequence>MPSRRLPIAGVLFLGAFSAARVSFAQGTQQHPNPPPPPQQPPPAGSSDDTSRGSAVPRGASGATIVPPADPGQAPAPQAAPQVTPPKLVTDEGAQYPDAALKEGWTAPATVVLVLEIDTEGVVRKATVETPVGHGFDEAAVAAANKLRFEPAKRNGRAVAARIKHQYVFTPPPSRLVGRVAASASEAPIAGATVVVHAADGTEQSTQTAADGTWSIDKLPPGSYEVRVSAERFEPQSAVQEVKAGEEVSTITRLSRPAADKPVPAPEDEDVEEVTVKGVRPPREVTRRTLEQREMTRIPGTSGDALRSLQNLPGVARPPGLAGLLIVRGSSPNDTNIFIDGTLVPIVYHFGGLSSVVPSEMLQKIDFYPGNFSTQYGRVMGGIVDVGIRDPKKDRLHGMAQVDLIDARVMAEGPIGKTGWNFAIAGRRSYVDIWLKPVLESANAGVTTAPVYYDYQLMVSKDFGKNQNFRLMFLGSDDRLELLVKSPAATDPAIGGGIAAHNGFWRTQARYRNRISEDTDLKVMGAIGQDFADFTVGDVFFKLKTLPMTSRIELSQRLAKGVTANIGMDMLYTPYDVHVRAPPFPRPGEPPGGPGLSRPPRETVDSDALFRPGFYGEFELTPWRGGRIVPGVRLDYAKDTREWDIGPRVMARQDLTRGFPRTTLKGGVGIFYQPPQPQETNVVFGQKGLRSNRAYHYSFGVEQEITQQLEVSLEGYFKTLDRLVVPNNGNSGVGKAYGLETLIRYKPDSRFFGWLAYTLSRSTRQDTPSDLERLSPFSQTHILTVLGSYRLGRGWEFGARFRLVSGSMYTPNTYGFYDENAGVPLALLNYPPYTERMPMFHQLDIRVDKSWKFKDWQFSVYADIQNVYNHGNVEGLSYNYNYTNRTFATGLPFLPSLGMRGEF</sequence>
<evidence type="ECO:0000256" key="9">
    <source>
        <dbReference type="ARBA" id="ARBA00023237"/>
    </source>
</evidence>
<evidence type="ECO:0000313" key="14">
    <source>
        <dbReference type="EMBL" id="WXB12257.1"/>
    </source>
</evidence>
<dbReference type="RefSeq" id="WP_394821877.1">
    <property type="nucleotide sequence ID" value="NZ_CP089984.1"/>
</dbReference>
<dbReference type="InterPro" id="IPR013784">
    <property type="entry name" value="Carb-bd-like_fold"/>
</dbReference>
<dbReference type="Pfam" id="PF03544">
    <property type="entry name" value="TonB_C"/>
    <property type="match status" value="1"/>
</dbReference>
<keyword evidence="6 11" id="KW-0732">Signal</keyword>
<dbReference type="Gene3D" id="2.170.130.10">
    <property type="entry name" value="TonB-dependent receptor, plug domain"/>
    <property type="match status" value="1"/>
</dbReference>
<evidence type="ECO:0000256" key="5">
    <source>
        <dbReference type="ARBA" id="ARBA00022692"/>
    </source>
</evidence>
<evidence type="ECO:0000256" key="7">
    <source>
        <dbReference type="ARBA" id="ARBA00022989"/>
    </source>
</evidence>
<evidence type="ECO:0000256" key="6">
    <source>
        <dbReference type="ARBA" id="ARBA00022729"/>
    </source>
</evidence>
<feature type="compositionally biased region" description="Pro residues" evidence="10">
    <location>
        <begin position="582"/>
        <end position="593"/>
    </location>
</feature>
<keyword evidence="5" id="KW-0812">Transmembrane</keyword>
<feature type="region of interest" description="Disordered" evidence="10">
    <location>
        <begin position="256"/>
        <end position="275"/>
    </location>
</feature>
<feature type="chain" id="PRO_5045938664" evidence="11">
    <location>
        <begin position="26"/>
        <end position="903"/>
    </location>
</feature>
<dbReference type="InterPro" id="IPR012910">
    <property type="entry name" value="Plug_dom"/>
</dbReference>
<dbReference type="SUPFAM" id="SSF74653">
    <property type="entry name" value="TolA/TonB C-terminal domain"/>
    <property type="match status" value="1"/>
</dbReference>
<evidence type="ECO:0000256" key="1">
    <source>
        <dbReference type="ARBA" id="ARBA00004167"/>
    </source>
</evidence>
<feature type="region of interest" description="Disordered" evidence="10">
    <location>
        <begin position="582"/>
        <end position="603"/>
    </location>
</feature>
<keyword evidence="15" id="KW-1185">Reference proteome</keyword>
<dbReference type="Gene3D" id="3.30.1150.10">
    <property type="match status" value="1"/>
</dbReference>
<dbReference type="Proteomes" id="UP001370348">
    <property type="component" value="Chromosome"/>
</dbReference>
<gene>
    <name evidence="14" type="ORF">LZC94_30960</name>
</gene>
<evidence type="ECO:0000259" key="12">
    <source>
        <dbReference type="Pfam" id="PF03544"/>
    </source>
</evidence>
<feature type="signal peptide" evidence="11">
    <location>
        <begin position="1"/>
        <end position="25"/>
    </location>
</feature>
<dbReference type="InterPro" id="IPR037066">
    <property type="entry name" value="Plug_dom_sf"/>
</dbReference>
<dbReference type="EMBL" id="CP089984">
    <property type="protein sequence ID" value="WXB12257.1"/>
    <property type="molecule type" value="Genomic_DNA"/>
</dbReference>
<keyword evidence="3" id="KW-0813">Transport</keyword>
<dbReference type="NCBIfam" id="TIGR01352">
    <property type="entry name" value="tonB_Cterm"/>
    <property type="match status" value="1"/>
</dbReference>
<evidence type="ECO:0000313" key="15">
    <source>
        <dbReference type="Proteomes" id="UP001370348"/>
    </source>
</evidence>
<dbReference type="InterPro" id="IPR036942">
    <property type="entry name" value="Beta-barrel_TonB_sf"/>
</dbReference>
<evidence type="ECO:0000256" key="8">
    <source>
        <dbReference type="ARBA" id="ARBA00023136"/>
    </source>
</evidence>
<comment type="subcellular location">
    <subcellularLocation>
        <location evidence="2">Cell outer membrane</location>
        <topology evidence="2">Multi-pass membrane protein</topology>
    </subcellularLocation>
    <subcellularLocation>
        <location evidence="1">Membrane</location>
        <topology evidence="1">Single-pass membrane protein</topology>
    </subcellularLocation>
</comment>
<dbReference type="Pfam" id="PF07715">
    <property type="entry name" value="Plug"/>
    <property type="match status" value="1"/>
</dbReference>
<dbReference type="SUPFAM" id="SSF49452">
    <property type="entry name" value="Starch-binding domain-like"/>
    <property type="match status" value="1"/>
</dbReference>
<dbReference type="Pfam" id="PF13620">
    <property type="entry name" value="CarboxypepD_reg"/>
    <property type="match status" value="1"/>
</dbReference>
<dbReference type="Gene3D" id="2.40.170.20">
    <property type="entry name" value="TonB-dependent receptor, beta-barrel domain"/>
    <property type="match status" value="1"/>
</dbReference>
<feature type="domain" description="TonB C-terminal" evidence="12">
    <location>
        <begin position="95"/>
        <end position="169"/>
    </location>
</feature>
<feature type="domain" description="TonB-dependent receptor plug" evidence="13">
    <location>
        <begin position="302"/>
        <end position="382"/>
    </location>
</feature>
<evidence type="ECO:0000256" key="2">
    <source>
        <dbReference type="ARBA" id="ARBA00004571"/>
    </source>
</evidence>
<keyword evidence="8" id="KW-0472">Membrane</keyword>